<dbReference type="CDD" id="cd03137">
    <property type="entry name" value="GATase1_AraC_1"/>
    <property type="match status" value="1"/>
</dbReference>
<dbReference type="SMART" id="SM00342">
    <property type="entry name" value="HTH_ARAC"/>
    <property type="match status" value="1"/>
</dbReference>
<dbReference type="InterPro" id="IPR052158">
    <property type="entry name" value="INH-QAR"/>
</dbReference>
<keyword evidence="6" id="KW-1185">Reference proteome</keyword>
<reference evidence="5" key="2">
    <citation type="submission" date="2020-09" db="EMBL/GenBank/DDBJ databases">
        <authorList>
            <person name="Sun Q."/>
            <person name="Ohkuma M."/>
        </authorList>
    </citation>
    <scope>NUCLEOTIDE SEQUENCE</scope>
    <source>
        <strain evidence="5">JCM 4714</strain>
    </source>
</reference>
<sequence>MQRVMQQAVPQAMHRVVVLALPGVVPFELGIPAKAFGLARGPDRNRLYEVITCTPDGRPVRTSEDFSIAVEHDAGVIATADTLIVAAVADPTGGSEPLPGPVAAALARLRPGTRLVSICTASFVLAAAGLLDGRPATTHWAHAERFRELYPRTPLDPDVLYVDDGDVLTSAGAAAGMDLCLHLIRHDHGSEIANQVARLCVVPPWRDGGQAQYIARPVPDATGSDTAGAREWALRQLHQPIQLAQLATQAGMSVRTFSRRFLAETGQTPGQWLTAQRLELARRLLESSDLPVDRVAEQAGFGSASSLRQHLAAAIGVSPAAYRRTFQGRHHGPTGRQPADAADRAPAGKWEV</sequence>
<dbReference type="SUPFAM" id="SSF52317">
    <property type="entry name" value="Class I glutamine amidotransferase-like"/>
    <property type="match status" value="1"/>
</dbReference>
<dbReference type="GO" id="GO:0043565">
    <property type="term" value="F:sequence-specific DNA binding"/>
    <property type="evidence" value="ECO:0007669"/>
    <property type="project" value="InterPro"/>
</dbReference>
<evidence type="ECO:0000256" key="2">
    <source>
        <dbReference type="ARBA" id="ARBA00023163"/>
    </source>
</evidence>
<protein>
    <submittedName>
        <fullName evidence="5">Transcriptional regulator</fullName>
    </submittedName>
</protein>
<dbReference type="EMBL" id="BMVG01000003">
    <property type="protein sequence ID" value="GHE01239.1"/>
    <property type="molecule type" value="Genomic_DNA"/>
</dbReference>
<name>A0A919D1M1_9ACTN</name>
<dbReference type="GO" id="GO:0003700">
    <property type="term" value="F:DNA-binding transcription factor activity"/>
    <property type="evidence" value="ECO:0007669"/>
    <property type="project" value="InterPro"/>
</dbReference>
<reference evidence="5" key="1">
    <citation type="journal article" date="2014" name="Int. J. Syst. Evol. Microbiol.">
        <title>Complete genome sequence of Corynebacterium casei LMG S-19264T (=DSM 44701T), isolated from a smear-ripened cheese.</title>
        <authorList>
            <consortium name="US DOE Joint Genome Institute (JGI-PGF)"/>
            <person name="Walter F."/>
            <person name="Albersmeier A."/>
            <person name="Kalinowski J."/>
            <person name="Ruckert C."/>
        </authorList>
    </citation>
    <scope>NUCLEOTIDE SEQUENCE</scope>
    <source>
        <strain evidence="5">JCM 4714</strain>
    </source>
</reference>
<feature type="compositionally biased region" description="Low complexity" evidence="3">
    <location>
        <begin position="335"/>
        <end position="352"/>
    </location>
</feature>
<evidence type="ECO:0000259" key="4">
    <source>
        <dbReference type="PROSITE" id="PS01124"/>
    </source>
</evidence>
<dbReference type="PANTHER" id="PTHR43130:SF3">
    <property type="entry name" value="HTH-TYPE TRANSCRIPTIONAL REGULATOR RV1931C"/>
    <property type="match status" value="1"/>
</dbReference>
<dbReference type="InterPro" id="IPR009057">
    <property type="entry name" value="Homeodomain-like_sf"/>
</dbReference>
<dbReference type="SUPFAM" id="SSF46689">
    <property type="entry name" value="Homeodomain-like"/>
    <property type="match status" value="2"/>
</dbReference>
<dbReference type="InterPro" id="IPR018060">
    <property type="entry name" value="HTH_AraC"/>
</dbReference>
<dbReference type="AlphaFoldDB" id="A0A919D1M1"/>
<comment type="caution">
    <text evidence="5">The sequence shown here is derived from an EMBL/GenBank/DDBJ whole genome shotgun (WGS) entry which is preliminary data.</text>
</comment>
<dbReference type="InterPro" id="IPR029062">
    <property type="entry name" value="Class_I_gatase-like"/>
</dbReference>
<dbReference type="RefSeq" id="WP_229881088.1">
    <property type="nucleotide sequence ID" value="NZ_BMVG01000003.1"/>
</dbReference>
<evidence type="ECO:0000313" key="6">
    <source>
        <dbReference type="Proteomes" id="UP000655443"/>
    </source>
</evidence>
<keyword evidence="2" id="KW-0804">Transcription</keyword>
<accession>A0A919D1M1</accession>
<dbReference type="Pfam" id="PF01965">
    <property type="entry name" value="DJ-1_PfpI"/>
    <property type="match status" value="1"/>
</dbReference>
<dbReference type="Proteomes" id="UP000655443">
    <property type="component" value="Unassembled WGS sequence"/>
</dbReference>
<dbReference type="Gene3D" id="1.10.10.60">
    <property type="entry name" value="Homeodomain-like"/>
    <property type="match status" value="1"/>
</dbReference>
<dbReference type="Gene3D" id="3.40.50.880">
    <property type="match status" value="1"/>
</dbReference>
<organism evidence="5 6">
    <name type="scientific">Streptomyces alanosinicus</name>
    <dbReference type="NCBI Taxonomy" id="68171"/>
    <lineage>
        <taxon>Bacteria</taxon>
        <taxon>Bacillati</taxon>
        <taxon>Actinomycetota</taxon>
        <taxon>Actinomycetes</taxon>
        <taxon>Kitasatosporales</taxon>
        <taxon>Streptomycetaceae</taxon>
        <taxon>Streptomyces</taxon>
    </lineage>
</organism>
<keyword evidence="1" id="KW-0805">Transcription regulation</keyword>
<dbReference type="InterPro" id="IPR002818">
    <property type="entry name" value="DJ-1/PfpI"/>
</dbReference>
<evidence type="ECO:0000313" key="5">
    <source>
        <dbReference type="EMBL" id="GHE01239.1"/>
    </source>
</evidence>
<evidence type="ECO:0000256" key="3">
    <source>
        <dbReference type="SAM" id="MobiDB-lite"/>
    </source>
</evidence>
<dbReference type="PANTHER" id="PTHR43130">
    <property type="entry name" value="ARAC-FAMILY TRANSCRIPTIONAL REGULATOR"/>
    <property type="match status" value="1"/>
</dbReference>
<evidence type="ECO:0000256" key="1">
    <source>
        <dbReference type="ARBA" id="ARBA00023015"/>
    </source>
</evidence>
<feature type="domain" description="HTH araC/xylS-type" evidence="4">
    <location>
        <begin position="227"/>
        <end position="325"/>
    </location>
</feature>
<feature type="region of interest" description="Disordered" evidence="3">
    <location>
        <begin position="326"/>
        <end position="352"/>
    </location>
</feature>
<dbReference type="PROSITE" id="PS01124">
    <property type="entry name" value="HTH_ARAC_FAMILY_2"/>
    <property type="match status" value="1"/>
</dbReference>
<dbReference type="Pfam" id="PF12833">
    <property type="entry name" value="HTH_18"/>
    <property type="match status" value="1"/>
</dbReference>
<gene>
    <name evidence="5" type="ORF">GCM10010339_19650</name>
</gene>
<proteinExistence type="predicted"/>